<evidence type="ECO:0000256" key="6">
    <source>
        <dbReference type="ARBA" id="ARBA00022692"/>
    </source>
</evidence>
<protein>
    <recommendedName>
        <fullName evidence="14">long-chain-fatty-acid--CoA ligase</fullName>
        <ecNumber evidence="14">6.2.1.3</ecNumber>
    </recommendedName>
    <alternativeName>
        <fullName evidence="16">Long-chain-fatty-acid--CoA ligase</fullName>
    </alternativeName>
</protein>
<dbReference type="Pfam" id="PF13193">
    <property type="entry name" value="AMP-binding_C"/>
    <property type="match status" value="1"/>
</dbReference>
<evidence type="ECO:0000256" key="9">
    <source>
        <dbReference type="ARBA" id="ARBA00022989"/>
    </source>
</evidence>
<evidence type="ECO:0000259" key="19">
    <source>
        <dbReference type="Pfam" id="PF13193"/>
    </source>
</evidence>
<organism evidence="20 21">
    <name type="scientific">Astyanax mexicanus</name>
    <name type="common">Blind cave fish</name>
    <name type="synonym">Astyanax fasciatus mexicanus</name>
    <dbReference type="NCBI Taxonomy" id="7994"/>
    <lineage>
        <taxon>Eukaryota</taxon>
        <taxon>Metazoa</taxon>
        <taxon>Chordata</taxon>
        <taxon>Craniata</taxon>
        <taxon>Vertebrata</taxon>
        <taxon>Euteleostomi</taxon>
        <taxon>Actinopterygii</taxon>
        <taxon>Neopterygii</taxon>
        <taxon>Teleostei</taxon>
        <taxon>Ostariophysi</taxon>
        <taxon>Characiformes</taxon>
        <taxon>Characoidei</taxon>
        <taxon>Acestrorhamphidae</taxon>
        <taxon>Acestrorhamphinae</taxon>
        <taxon>Astyanax</taxon>
    </lineage>
</organism>
<reference evidence="21" key="1">
    <citation type="submission" date="2013-03" db="EMBL/GenBank/DDBJ databases">
        <authorList>
            <person name="Jeffery W."/>
            <person name="Warren W."/>
            <person name="Wilson R.K."/>
        </authorList>
    </citation>
    <scope>NUCLEOTIDE SEQUENCE</scope>
    <source>
        <strain evidence="21">female</strain>
    </source>
</reference>
<dbReference type="AlphaFoldDB" id="A0A3B1K866"/>
<evidence type="ECO:0000313" key="20">
    <source>
        <dbReference type="Ensembl" id="ENSAMXP00000050882.1"/>
    </source>
</evidence>
<keyword evidence="21" id="KW-1185">Reference proteome</keyword>
<dbReference type="InterPro" id="IPR042099">
    <property type="entry name" value="ANL_N_sf"/>
</dbReference>
<dbReference type="GO" id="GO:0044539">
    <property type="term" value="P:long-chain fatty acid import into cell"/>
    <property type="evidence" value="ECO:0007669"/>
    <property type="project" value="TreeGrafter"/>
</dbReference>
<dbReference type="InterPro" id="IPR020845">
    <property type="entry name" value="AMP-binding_CS"/>
</dbReference>
<keyword evidence="11" id="KW-0443">Lipid metabolism</keyword>
<dbReference type="Bgee" id="ENSAMXG00000033051">
    <property type="expression patterns" value="Expressed in intestine and 8 other cell types or tissues"/>
</dbReference>
<keyword evidence="8" id="KW-0276">Fatty acid metabolism</keyword>
<dbReference type="GO" id="GO:0004467">
    <property type="term" value="F:long-chain fatty acid-CoA ligase activity"/>
    <property type="evidence" value="ECO:0007669"/>
    <property type="project" value="UniProtKB-EC"/>
</dbReference>
<comment type="catalytic activity">
    <reaction evidence="17">
        <text>tetracosanoate + ATP + CoA = tetracosanoyl-CoA + AMP + diphosphate</text>
        <dbReference type="Rhea" id="RHEA:33639"/>
        <dbReference type="ChEBI" id="CHEBI:30616"/>
        <dbReference type="ChEBI" id="CHEBI:31014"/>
        <dbReference type="ChEBI" id="CHEBI:33019"/>
        <dbReference type="ChEBI" id="CHEBI:57287"/>
        <dbReference type="ChEBI" id="CHEBI:65052"/>
        <dbReference type="ChEBI" id="CHEBI:456215"/>
    </reaction>
    <physiologicalReaction direction="left-to-right" evidence="17">
        <dbReference type="Rhea" id="RHEA:33640"/>
    </physiologicalReaction>
</comment>
<dbReference type="InterPro" id="IPR025110">
    <property type="entry name" value="AMP-bd_C"/>
</dbReference>
<dbReference type="Proteomes" id="UP000018467">
    <property type="component" value="Unassembled WGS sequence"/>
</dbReference>
<dbReference type="GO" id="GO:0005324">
    <property type="term" value="F:long-chain fatty acid transmembrane transporter activity"/>
    <property type="evidence" value="ECO:0007669"/>
    <property type="project" value="TreeGrafter"/>
</dbReference>
<keyword evidence="9" id="KW-1133">Transmembrane helix</keyword>
<evidence type="ECO:0000256" key="8">
    <source>
        <dbReference type="ARBA" id="ARBA00022832"/>
    </source>
</evidence>
<dbReference type="Pfam" id="PF00501">
    <property type="entry name" value="AMP-binding"/>
    <property type="match status" value="1"/>
</dbReference>
<comment type="catalytic activity">
    <reaction evidence="15">
        <text>a very long-chain fatty acid + ATP + CoA = a very long-chain fatty acyl-CoA + AMP + diphosphate</text>
        <dbReference type="Rhea" id="RHEA:54536"/>
        <dbReference type="ChEBI" id="CHEBI:30616"/>
        <dbReference type="ChEBI" id="CHEBI:33019"/>
        <dbReference type="ChEBI" id="CHEBI:57287"/>
        <dbReference type="ChEBI" id="CHEBI:58950"/>
        <dbReference type="ChEBI" id="CHEBI:138261"/>
        <dbReference type="ChEBI" id="CHEBI:456215"/>
    </reaction>
    <physiologicalReaction direction="left-to-right" evidence="15">
        <dbReference type="Rhea" id="RHEA:54537"/>
    </physiologicalReaction>
</comment>
<sequence length="620" mass="69965">MAAVFYTLLVGLALLPLLLYSRFPYLLQDLRYLLKGIRIMTRLRRFKSSVPCFTVLDCFLENVRKNPQKNFIVFEDQSFSYAEAERLSNRVARAVRGRCGVREGDTVALFMGNEPLFVWTWLALSKLGCTVSLLNTNIRSKSLLHCFSCCRAKVLIAGADLHDAVEDVLPVLKEQEVCVLLMADHCDTDGIVSFNEEIKNASDEPLPISLRSKVTIRSPALYIYTSGTTGLPKAAVISHERVWLASFLQKMAGVSSDDIIYIYLPLYHSAGFLMGLTGAIERGITVVLRRKFSASQFWKDCRKYDVTVIQYIGEIMRYLCNTPKADSDRVHNVRLAFGNGIRADTWEEFLQRFGDVRICECYGATEGNIGFVNYVGKIGAMGRVNLLMKKASPFALIKYDTEKEEPTRDSRGFCVEVSTGETGLLVSKITKVAPFTGYANNQQQTDKKKLRNVFVDGDVYFNSGDLLKIDHEGFVYFQDRIGDTFRWKGENVATTEVADVLIMLDFIEEANVYGVKVPGHEGRIGMTAVKVMEGRNFSGSAMFEHVESLLPAYARPRFIRIQGAIDLTGTFKQMKVKLSEEGFNPTIIRDPLYFLDDKKKTYIPMTEEIFNSISDGRLRL</sequence>
<feature type="domain" description="AMP-dependent synthetase/ligase" evidence="18">
    <location>
        <begin position="61"/>
        <end position="373"/>
    </location>
</feature>
<dbReference type="PANTHER" id="PTHR43107:SF4">
    <property type="entry name" value="LONG-CHAIN FATTY ACID TRANSPORT PROTEIN 2"/>
    <property type="match status" value="1"/>
</dbReference>
<keyword evidence="3" id="KW-0813">Transport</keyword>
<dbReference type="GO" id="GO:0005886">
    <property type="term" value="C:plasma membrane"/>
    <property type="evidence" value="ECO:0007669"/>
    <property type="project" value="UniProtKB-SubCell"/>
</dbReference>
<dbReference type="CDD" id="cd05938">
    <property type="entry name" value="hsFATP2a_ACSVL_like"/>
    <property type="match status" value="1"/>
</dbReference>
<dbReference type="NCBIfam" id="NF006134">
    <property type="entry name" value="PRK08279.1"/>
    <property type="match status" value="1"/>
</dbReference>
<keyword evidence="6" id="KW-0812">Transmembrane</keyword>
<evidence type="ECO:0000256" key="15">
    <source>
        <dbReference type="ARBA" id="ARBA00036527"/>
    </source>
</evidence>
<dbReference type="FunFam" id="3.40.50.12780:FF:000005">
    <property type="entry name" value="Solute carrier family 27 member 6"/>
    <property type="match status" value="1"/>
</dbReference>
<comment type="subcellular location">
    <subcellularLocation>
        <location evidence="1">Cell membrane</location>
        <topology evidence="1">Multi-pass membrane protein</topology>
    </subcellularLocation>
</comment>
<dbReference type="GeneTree" id="ENSGT00940000164068"/>
<proteinExistence type="inferred from homology"/>
<dbReference type="GO" id="GO:0005789">
    <property type="term" value="C:endoplasmic reticulum membrane"/>
    <property type="evidence" value="ECO:0007669"/>
    <property type="project" value="TreeGrafter"/>
</dbReference>
<evidence type="ECO:0000256" key="11">
    <source>
        <dbReference type="ARBA" id="ARBA00023098"/>
    </source>
</evidence>
<name>A0A3B1K866_ASTMX</name>
<feature type="domain" description="AMP-binding enzyme C-terminal" evidence="19">
    <location>
        <begin position="496"/>
        <end position="572"/>
    </location>
</feature>
<dbReference type="STRING" id="7994.ENSAMXP00000050882"/>
<comment type="catalytic activity">
    <reaction evidence="13">
        <text>a long-chain fatty acid + ATP + CoA = a long-chain fatty acyl-CoA + AMP + diphosphate</text>
        <dbReference type="Rhea" id="RHEA:15421"/>
        <dbReference type="ChEBI" id="CHEBI:30616"/>
        <dbReference type="ChEBI" id="CHEBI:33019"/>
        <dbReference type="ChEBI" id="CHEBI:57287"/>
        <dbReference type="ChEBI" id="CHEBI:57560"/>
        <dbReference type="ChEBI" id="CHEBI:83139"/>
        <dbReference type="ChEBI" id="CHEBI:456215"/>
        <dbReference type="EC" id="6.2.1.3"/>
    </reaction>
    <physiologicalReaction direction="left-to-right" evidence="13">
        <dbReference type="Rhea" id="RHEA:15422"/>
    </physiologicalReaction>
</comment>
<evidence type="ECO:0000256" key="2">
    <source>
        <dbReference type="ARBA" id="ARBA00006432"/>
    </source>
</evidence>
<dbReference type="FunFam" id="3.30.300.30:FF:000002">
    <property type="entry name" value="Long-chain fatty acid transport protein 1"/>
    <property type="match status" value="1"/>
</dbReference>
<keyword evidence="5" id="KW-0436">Ligase</keyword>
<evidence type="ECO:0000256" key="16">
    <source>
        <dbReference type="ARBA" id="ARBA00041297"/>
    </source>
</evidence>
<dbReference type="EC" id="6.2.1.3" evidence="14"/>
<dbReference type="PROSITE" id="PS00455">
    <property type="entry name" value="AMP_BINDING"/>
    <property type="match status" value="1"/>
</dbReference>
<reference evidence="21" key="2">
    <citation type="journal article" date="2014" name="Nat. Commun.">
        <title>The cavefish genome reveals candidate genes for eye loss.</title>
        <authorList>
            <person name="McGaugh S.E."/>
            <person name="Gross J.B."/>
            <person name="Aken B."/>
            <person name="Blin M."/>
            <person name="Borowsky R."/>
            <person name="Chalopin D."/>
            <person name="Hinaux H."/>
            <person name="Jeffery W.R."/>
            <person name="Keene A."/>
            <person name="Ma L."/>
            <person name="Minx P."/>
            <person name="Murphy D."/>
            <person name="O'Quin K.E."/>
            <person name="Retaux S."/>
            <person name="Rohner N."/>
            <person name="Searle S.M."/>
            <person name="Stahl B.A."/>
            <person name="Tabin C."/>
            <person name="Volff J.N."/>
            <person name="Yoshizawa M."/>
            <person name="Warren W.C."/>
        </authorList>
    </citation>
    <scope>NUCLEOTIDE SEQUENCE [LARGE SCALE GENOMIC DNA]</scope>
    <source>
        <strain evidence="21">female</strain>
    </source>
</reference>
<dbReference type="InterPro" id="IPR000873">
    <property type="entry name" value="AMP-dep_synth/lig_dom"/>
</dbReference>
<dbReference type="InParanoid" id="A0A3B1K866"/>
<keyword evidence="4" id="KW-1003">Cell membrane</keyword>
<dbReference type="Gene3D" id="3.40.50.12780">
    <property type="entry name" value="N-terminal domain of ligase-like"/>
    <property type="match status" value="1"/>
</dbReference>
<keyword evidence="10" id="KW-0445">Lipid transport</keyword>
<reference evidence="20" key="3">
    <citation type="submission" date="2025-08" db="UniProtKB">
        <authorList>
            <consortium name="Ensembl"/>
        </authorList>
    </citation>
    <scope>IDENTIFICATION</scope>
</reference>
<dbReference type="GO" id="GO:0000166">
    <property type="term" value="F:nucleotide binding"/>
    <property type="evidence" value="ECO:0007669"/>
    <property type="project" value="UniProtKB-KW"/>
</dbReference>
<comment type="similarity">
    <text evidence="2">Belongs to the ATP-dependent AMP-binding enzyme family.</text>
</comment>
<dbReference type="Gene3D" id="3.30.300.30">
    <property type="match status" value="1"/>
</dbReference>
<evidence type="ECO:0000256" key="1">
    <source>
        <dbReference type="ARBA" id="ARBA00004651"/>
    </source>
</evidence>
<keyword evidence="7" id="KW-0547">Nucleotide-binding</keyword>
<evidence type="ECO:0000256" key="4">
    <source>
        <dbReference type="ARBA" id="ARBA00022475"/>
    </source>
</evidence>
<evidence type="ECO:0000256" key="3">
    <source>
        <dbReference type="ARBA" id="ARBA00022448"/>
    </source>
</evidence>
<dbReference type="SUPFAM" id="SSF56801">
    <property type="entry name" value="Acetyl-CoA synthetase-like"/>
    <property type="match status" value="1"/>
</dbReference>
<dbReference type="PANTHER" id="PTHR43107">
    <property type="entry name" value="LONG-CHAIN FATTY ACID TRANSPORT PROTEIN"/>
    <property type="match status" value="1"/>
</dbReference>
<evidence type="ECO:0000256" key="12">
    <source>
        <dbReference type="ARBA" id="ARBA00023136"/>
    </source>
</evidence>
<dbReference type="InterPro" id="IPR045851">
    <property type="entry name" value="AMP-bd_C_sf"/>
</dbReference>
<accession>A0A3B1K866</accession>
<evidence type="ECO:0000256" key="10">
    <source>
        <dbReference type="ARBA" id="ARBA00023055"/>
    </source>
</evidence>
<evidence type="ECO:0000259" key="18">
    <source>
        <dbReference type="Pfam" id="PF00501"/>
    </source>
</evidence>
<evidence type="ECO:0000256" key="7">
    <source>
        <dbReference type="ARBA" id="ARBA00022741"/>
    </source>
</evidence>
<evidence type="ECO:0000256" key="17">
    <source>
        <dbReference type="ARBA" id="ARBA00048666"/>
    </source>
</evidence>
<evidence type="ECO:0000256" key="14">
    <source>
        <dbReference type="ARBA" id="ARBA00026121"/>
    </source>
</evidence>
<keyword evidence="12" id="KW-0472">Membrane</keyword>
<evidence type="ECO:0000256" key="13">
    <source>
        <dbReference type="ARBA" id="ARBA00024484"/>
    </source>
</evidence>
<evidence type="ECO:0000256" key="5">
    <source>
        <dbReference type="ARBA" id="ARBA00022598"/>
    </source>
</evidence>
<evidence type="ECO:0000313" key="21">
    <source>
        <dbReference type="Proteomes" id="UP000018467"/>
    </source>
</evidence>
<dbReference type="Ensembl" id="ENSAMXT00000032369.1">
    <property type="protein sequence ID" value="ENSAMXP00000050882.1"/>
    <property type="gene ID" value="ENSAMXG00000033051.1"/>
</dbReference>
<reference evidence="20" key="4">
    <citation type="submission" date="2025-09" db="UniProtKB">
        <authorList>
            <consortium name="Ensembl"/>
        </authorList>
    </citation>
    <scope>IDENTIFICATION</scope>
</reference>